<keyword evidence="8 14" id="KW-0862">Zinc</keyword>
<evidence type="ECO:0000256" key="11">
    <source>
        <dbReference type="ARBA" id="ARBA00023204"/>
    </source>
</evidence>
<dbReference type="InterPro" id="IPR041663">
    <property type="entry name" value="DisA/LigA_HHH"/>
</dbReference>
<dbReference type="PANTHER" id="PTHR23389">
    <property type="entry name" value="CHROMOSOME TRANSMISSION FIDELITY FACTOR 18"/>
    <property type="match status" value="1"/>
</dbReference>
<dbReference type="PROSITE" id="PS01056">
    <property type="entry name" value="DNA_LIGASE_N2"/>
    <property type="match status" value="1"/>
</dbReference>
<dbReference type="Gene3D" id="1.10.287.610">
    <property type="entry name" value="Helix hairpin bin"/>
    <property type="match status" value="1"/>
</dbReference>
<dbReference type="PANTHER" id="PTHR23389:SF9">
    <property type="entry name" value="DNA LIGASE"/>
    <property type="match status" value="1"/>
</dbReference>
<dbReference type="InterPro" id="IPR036420">
    <property type="entry name" value="BRCT_dom_sf"/>
</dbReference>
<dbReference type="HAMAP" id="MF_01588">
    <property type="entry name" value="DNA_ligase_A"/>
    <property type="match status" value="1"/>
</dbReference>
<dbReference type="PROSITE" id="PS50172">
    <property type="entry name" value="BRCT"/>
    <property type="match status" value="1"/>
</dbReference>
<dbReference type="PROSITE" id="PS01055">
    <property type="entry name" value="DNA_LIGASE_N1"/>
    <property type="match status" value="1"/>
</dbReference>
<dbReference type="Pfam" id="PF12826">
    <property type="entry name" value="HHH_2"/>
    <property type="match status" value="1"/>
</dbReference>
<evidence type="ECO:0000256" key="16">
    <source>
        <dbReference type="SAM" id="MobiDB-lite"/>
    </source>
</evidence>
<dbReference type="Pfam" id="PF00533">
    <property type="entry name" value="BRCT"/>
    <property type="match status" value="1"/>
</dbReference>
<dbReference type="InterPro" id="IPR004150">
    <property type="entry name" value="NAD_DNA_ligase_OB"/>
</dbReference>
<feature type="binding site" evidence="14">
    <location>
        <position position="463"/>
    </location>
    <ligand>
        <name>Zn(2+)</name>
        <dbReference type="ChEBI" id="CHEBI:29105"/>
    </ligand>
</feature>
<comment type="cofactor">
    <cofactor evidence="14">
        <name>Mg(2+)</name>
        <dbReference type="ChEBI" id="CHEBI:18420"/>
    </cofactor>
    <cofactor evidence="14">
        <name>Mn(2+)</name>
        <dbReference type="ChEBI" id="CHEBI:29035"/>
    </cofactor>
</comment>
<evidence type="ECO:0000313" key="19">
    <source>
        <dbReference type="EMBL" id="VFJ96614.1"/>
    </source>
</evidence>
<dbReference type="EMBL" id="CAADFG010000095">
    <property type="protein sequence ID" value="VFJ95995.1"/>
    <property type="molecule type" value="Genomic_DNA"/>
</dbReference>
<dbReference type="GO" id="GO:0006260">
    <property type="term" value="P:DNA replication"/>
    <property type="evidence" value="ECO:0007669"/>
    <property type="project" value="UniProtKB-KW"/>
</dbReference>
<evidence type="ECO:0000259" key="17">
    <source>
        <dbReference type="PROSITE" id="PS50172"/>
    </source>
</evidence>
<dbReference type="InterPro" id="IPR010994">
    <property type="entry name" value="RuvA_2-like"/>
</dbReference>
<dbReference type="Gene3D" id="1.10.150.20">
    <property type="entry name" value="5' to 3' exonuclease, C-terminal subdomain"/>
    <property type="match status" value="2"/>
</dbReference>
<organism evidence="19">
    <name type="scientific">Candidatus Kentrum eta</name>
    <dbReference type="NCBI Taxonomy" id="2126337"/>
    <lineage>
        <taxon>Bacteria</taxon>
        <taxon>Pseudomonadati</taxon>
        <taxon>Pseudomonadota</taxon>
        <taxon>Gammaproteobacteria</taxon>
        <taxon>Candidatus Kentrum</taxon>
    </lineage>
</organism>
<dbReference type="SMART" id="SM00532">
    <property type="entry name" value="LIGANc"/>
    <property type="match status" value="1"/>
</dbReference>
<keyword evidence="11 14" id="KW-0234">DNA repair</keyword>
<evidence type="ECO:0000256" key="3">
    <source>
        <dbReference type="ARBA" id="ARBA00013308"/>
    </source>
</evidence>
<dbReference type="EC" id="6.5.1.2" evidence="2 14"/>
<dbReference type="SMART" id="SM00292">
    <property type="entry name" value="BRCT"/>
    <property type="match status" value="1"/>
</dbReference>
<dbReference type="PIRSF" id="PIRSF001604">
    <property type="entry name" value="LigA"/>
    <property type="match status" value="1"/>
</dbReference>
<keyword evidence="10 14" id="KW-0520">NAD</keyword>
<keyword evidence="5 14" id="KW-0235">DNA replication</keyword>
<dbReference type="AlphaFoldDB" id="A0A450UVQ3"/>
<feature type="compositionally biased region" description="Pro residues" evidence="16">
    <location>
        <begin position="171"/>
        <end position="180"/>
    </location>
</feature>
<dbReference type="SUPFAM" id="SSF56091">
    <property type="entry name" value="DNA ligase/mRNA capping enzyme, catalytic domain"/>
    <property type="match status" value="1"/>
</dbReference>
<dbReference type="SUPFAM" id="SSF47781">
    <property type="entry name" value="RuvA domain 2-like"/>
    <property type="match status" value="1"/>
</dbReference>
<feature type="binding site" evidence="14">
    <location>
        <position position="439"/>
    </location>
    <ligand>
        <name>Zn(2+)</name>
        <dbReference type="ChEBI" id="CHEBI:29105"/>
    </ligand>
</feature>
<dbReference type="FunFam" id="2.40.50.140:FF:000012">
    <property type="entry name" value="DNA ligase"/>
    <property type="match status" value="1"/>
</dbReference>
<dbReference type="FunFam" id="3.30.470.30:FF:000001">
    <property type="entry name" value="DNA ligase"/>
    <property type="match status" value="1"/>
</dbReference>
<evidence type="ECO:0000256" key="6">
    <source>
        <dbReference type="ARBA" id="ARBA00022723"/>
    </source>
</evidence>
<dbReference type="SMART" id="SM00278">
    <property type="entry name" value="HhH1"/>
    <property type="match status" value="4"/>
</dbReference>
<dbReference type="EMBL" id="CAADFJ010000093">
    <property type="protein sequence ID" value="VFK02526.1"/>
    <property type="molecule type" value="Genomic_DNA"/>
</dbReference>
<feature type="binding site" evidence="14">
    <location>
        <position position="442"/>
    </location>
    <ligand>
        <name>Zn(2+)</name>
        <dbReference type="ChEBI" id="CHEBI:29105"/>
    </ligand>
</feature>
<dbReference type="CDD" id="cd00114">
    <property type="entry name" value="LIGANc"/>
    <property type="match status" value="1"/>
</dbReference>
<feature type="binding site" evidence="14">
    <location>
        <begin position="36"/>
        <end position="40"/>
    </location>
    <ligand>
        <name>NAD(+)</name>
        <dbReference type="ChEBI" id="CHEBI:57540"/>
    </ligand>
</feature>
<dbReference type="InterPro" id="IPR013839">
    <property type="entry name" value="DNAligase_adenylation"/>
</dbReference>
<dbReference type="Pfam" id="PF01653">
    <property type="entry name" value="DNA_ligase_aden"/>
    <property type="match status" value="2"/>
</dbReference>
<dbReference type="Pfam" id="PF03119">
    <property type="entry name" value="DNA_ligase_ZBD"/>
    <property type="match status" value="1"/>
</dbReference>
<dbReference type="NCBIfam" id="TIGR00575">
    <property type="entry name" value="dnlj"/>
    <property type="match status" value="1"/>
</dbReference>
<dbReference type="CDD" id="cd17748">
    <property type="entry name" value="BRCT_DNA_ligase_like"/>
    <property type="match status" value="1"/>
</dbReference>
<dbReference type="InterPro" id="IPR018239">
    <property type="entry name" value="DNA_ligase_AS"/>
</dbReference>
<evidence type="ECO:0000256" key="4">
    <source>
        <dbReference type="ARBA" id="ARBA00022598"/>
    </source>
</evidence>
<dbReference type="NCBIfam" id="NF005932">
    <property type="entry name" value="PRK07956.1"/>
    <property type="match status" value="1"/>
</dbReference>
<dbReference type="Pfam" id="PF03120">
    <property type="entry name" value="OB_DNA_ligase"/>
    <property type="match status" value="1"/>
</dbReference>
<dbReference type="InterPro" id="IPR013840">
    <property type="entry name" value="DNAligase_N"/>
</dbReference>
<protein>
    <recommendedName>
        <fullName evidence="3 14">DNA ligase</fullName>
        <ecNumber evidence="2 14">6.5.1.2</ecNumber>
    </recommendedName>
    <alternativeName>
        <fullName evidence="14">Polydeoxyribonucleotide synthase [NAD(+)]</fullName>
    </alternativeName>
</protein>
<feature type="region of interest" description="Disordered" evidence="16">
    <location>
        <begin position="580"/>
        <end position="602"/>
    </location>
</feature>
<dbReference type="GO" id="GO:0003911">
    <property type="term" value="F:DNA ligase (NAD+) activity"/>
    <property type="evidence" value="ECO:0007669"/>
    <property type="project" value="UniProtKB-UniRule"/>
</dbReference>
<dbReference type="EMBL" id="CAADFI010000094">
    <property type="protein sequence ID" value="VFJ96614.1"/>
    <property type="molecule type" value="Genomic_DNA"/>
</dbReference>
<feature type="binding site" evidence="14">
    <location>
        <position position="120"/>
    </location>
    <ligand>
        <name>NAD(+)</name>
        <dbReference type="ChEBI" id="CHEBI:57540"/>
    </ligand>
</feature>
<evidence type="ECO:0000256" key="7">
    <source>
        <dbReference type="ARBA" id="ARBA00022763"/>
    </source>
</evidence>
<evidence type="ECO:0000256" key="5">
    <source>
        <dbReference type="ARBA" id="ARBA00022705"/>
    </source>
</evidence>
<dbReference type="InterPro" id="IPR003583">
    <property type="entry name" value="Hlx-hairpin-Hlx_DNA-bd_motif"/>
</dbReference>
<feature type="binding site" evidence="14">
    <location>
        <position position="345"/>
    </location>
    <ligand>
        <name>NAD(+)</name>
        <dbReference type="ChEBI" id="CHEBI:57540"/>
    </ligand>
</feature>
<proteinExistence type="inferred from homology"/>
<evidence type="ECO:0000313" key="18">
    <source>
        <dbReference type="EMBL" id="VFJ95995.1"/>
    </source>
</evidence>
<keyword evidence="9 14" id="KW-0460">Magnesium</keyword>
<dbReference type="InterPro" id="IPR001679">
    <property type="entry name" value="DNA_ligase"/>
</dbReference>
<evidence type="ECO:0000256" key="12">
    <source>
        <dbReference type="ARBA" id="ARBA00034005"/>
    </source>
</evidence>
<dbReference type="InterPro" id="IPR004149">
    <property type="entry name" value="Znf_DNAligase_C4"/>
</dbReference>
<evidence type="ECO:0000313" key="20">
    <source>
        <dbReference type="EMBL" id="VFK02526.1"/>
    </source>
</evidence>
<dbReference type="GO" id="GO:0003677">
    <property type="term" value="F:DNA binding"/>
    <property type="evidence" value="ECO:0007669"/>
    <property type="project" value="InterPro"/>
</dbReference>
<reference evidence="19" key="1">
    <citation type="submission" date="2019-02" db="EMBL/GenBank/DDBJ databases">
        <authorList>
            <person name="Gruber-Vodicka R. H."/>
            <person name="Seah K. B. B."/>
        </authorList>
    </citation>
    <scope>NUCLEOTIDE SEQUENCE</scope>
    <source>
        <strain evidence="20">BECK_SA2B12</strain>
        <strain evidence="18">BECK_SA2B15</strain>
        <strain evidence="19">BECK_SA2B20</strain>
    </source>
</reference>
<dbReference type="InterPro" id="IPR033136">
    <property type="entry name" value="DNA_ligase_CS"/>
</dbReference>
<keyword evidence="14" id="KW-0464">Manganese</keyword>
<feature type="binding site" evidence="14">
    <location>
        <position position="321"/>
    </location>
    <ligand>
        <name>NAD(+)</name>
        <dbReference type="ChEBI" id="CHEBI:57540"/>
    </ligand>
</feature>
<feature type="binding site" evidence="14">
    <location>
        <position position="143"/>
    </location>
    <ligand>
        <name>NAD(+)</name>
        <dbReference type="ChEBI" id="CHEBI:57540"/>
    </ligand>
</feature>
<keyword evidence="4 14" id="KW-0436">Ligase</keyword>
<evidence type="ECO:0000256" key="9">
    <source>
        <dbReference type="ARBA" id="ARBA00022842"/>
    </source>
</evidence>
<dbReference type="FunFam" id="1.10.150.20:FF:000007">
    <property type="entry name" value="DNA ligase"/>
    <property type="match status" value="1"/>
</dbReference>
<comment type="catalytic activity">
    <reaction evidence="12 14 15">
        <text>NAD(+) + (deoxyribonucleotide)n-3'-hydroxyl + 5'-phospho-(deoxyribonucleotide)m = (deoxyribonucleotide)n+m + AMP + beta-nicotinamide D-nucleotide.</text>
        <dbReference type="EC" id="6.5.1.2"/>
    </reaction>
</comment>
<feature type="binding site" evidence="14">
    <location>
        <position position="205"/>
    </location>
    <ligand>
        <name>NAD(+)</name>
        <dbReference type="ChEBI" id="CHEBI:57540"/>
    </ligand>
</feature>
<dbReference type="SUPFAM" id="SSF52113">
    <property type="entry name" value="BRCT domain"/>
    <property type="match status" value="1"/>
</dbReference>
<evidence type="ECO:0000256" key="1">
    <source>
        <dbReference type="ARBA" id="ARBA00004067"/>
    </source>
</evidence>
<keyword evidence="7 14" id="KW-0227">DNA damage</keyword>
<feature type="domain" description="BRCT" evidence="17">
    <location>
        <begin position="649"/>
        <end position="730"/>
    </location>
</feature>
<sequence>MQNLPKTVRDSAARLRRELSYHAHRYHTLDDPAIPDAEYDGLFRELQGLEAQYPQLVTPDSPTQRIGAEPLAGFGEVRHEAPMLSLGNAFSEQEVREFHRRVRNGLGPDGEAGEIAYVAEPKIDGVAVSLLYENGVLVRAATRGDGARGEDITGNVRTIRAVPLRLLGEGPVPPTPPDNPRQPVGPTEEDHRRKPPPATLEVRGEVYMETAAFERMNADQRQRGEKAFANPRNAAAGSLRQLDPAITATRPLTLFCYGVGVAEGTLPDRHDGVLEALVQWGLRVSPEVAVVQGAAGCLEYYHRLMERRSRLGYEIDGVVYKVNVLSHREKLGRIARAPRWAIAHKFPAEERTTRVLDIEVQVGRTGAITPVARLEPVRVGGVTVTNATLHNQDEVARKDVRAGDTVVVRRAGDVIPEVTRVLAEHRPPDAAPFRMPARCPECRSQVARPEGEAVARCSGGLSCPAQRKQAIRHFAGRRAMDIEGLGERLVEQLVDEGRVHSVAGLYRLDAPTLERLDRMGALSAQNLLGALEKSKSTTLARFLFALGIREVGEATAAGLAAHFGSLEKLLELVAAIQKERAEAEGKPDKDKKQEKEKELREAPDIGPVVARHIVTFFSQPRNRKVIRALRSPRVGVHWEDRPPAARGSAAPGPLAGQTFVITGTLSTMTREAAKTRLQALGARVSGSLSGKTTALVAGRDPGSKFAKAERLGVAVMTEAAFLEKIGERVG</sequence>
<dbReference type="GO" id="GO:0006281">
    <property type="term" value="P:DNA repair"/>
    <property type="evidence" value="ECO:0007669"/>
    <property type="project" value="UniProtKB-KW"/>
</dbReference>
<dbReference type="FunFam" id="1.10.287.610:FF:000002">
    <property type="entry name" value="DNA ligase"/>
    <property type="match status" value="1"/>
</dbReference>
<evidence type="ECO:0000256" key="2">
    <source>
        <dbReference type="ARBA" id="ARBA00012722"/>
    </source>
</evidence>
<comment type="caution">
    <text evidence="14">Lacks conserved residue(s) required for the propagation of feature annotation.</text>
</comment>
<evidence type="ECO:0000256" key="14">
    <source>
        <dbReference type="HAMAP-Rule" id="MF_01588"/>
    </source>
</evidence>
<gene>
    <name evidence="14" type="primary">ligA</name>
    <name evidence="18" type="ORF">BECKH772A_GA0070896_100958</name>
    <name evidence="19" type="ORF">BECKH772B_GA0070898_100949</name>
    <name evidence="20" type="ORF">BECKH772C_GA0070978_100938</name>
</gene>
<dbReference type="Pfam" id="PF14520">
    <property type="entry name" value="HHH_5"/>
    <property type="match status" value="1"/>
</dbReference>
<comment type="similarity">
    <text evidence="13 14">Belongs to the NAD-dependent DNA ligase family. LigA subfamily.</text>
</comment>
<keyword evidence="6 14" id="KW-0479">Metal-binding</keyword>
<dbReference type="Gene3D" id="3.40.50.10190">
    <property type="entry name" value="BRCT domain"/>
    <property type="match status" value="1"/>
</dbReference>
<dbReference type="GO" id="GO:0046872">
    <property type="term" value="F:metal ion binding"/>
    <property type="evidence" value="ECO:0007669"/>
    <property type="project" value="UniProtKB-KW"/>
</dbReference>
<dbReference type="InterPro" id="IPR012340">
    <property type="entry name" value="NA-bd_OB-fold"/>
</dbReference>
<evidence type="ECO:0000256" key="13">
    <source>
        <dbReference type="ARBA" id="ARBA00060881"/>
    </source>
</evidence>
<dbReference type="Gene3D" id="6.20.10.30">
    <property type="match status" value="1"/>
</dbReference>
<comment type="function">
    <text evidence="1 14">DNA ligase that catalyzes the formation of phosphodiester linkages between 5'-phosphoryl and 3'-hydroxyl groups in double-stranded DNA using NAD as a coenzyme and as the energy source for the reaction. It is essential for DNA replication and repair of damaged DNA.</text>
</comment>
<dbReference type="InterPro" id="IPR001357">
    <property type="entry name" value="BRCT_dom"/>
</dbReference>
<dbReference type="Gene3D" id="3.30.470.30">
    <property type="entry name" value="DNA ligase/mRNA capping enzyme"/>
    <property type="match status" value="1"/>
</dbReference>
<evidence type="ECO:0000256" key="15">
    <source>
        <dbReference type="RuleBase" id="RU000618"/>
    </source>
</evidence>
<dbReference type="Gene3D" id="2.40.50.140">
    <property type="entry name" value="Nucleic acid-binding proteins"/>
    <property type="match status" value="1"/>
</dbReference>
<evidence type="ECO:0000256" key="8">
    <source>
        <dbReference type="ARBA" id="ARBA00022833"/>
    </source>
</evidence>
<dbReference type="SUPFAM" id="SSF50249">
    <property type="entry name" value="Nucleic acid-binding proteins"/>
    <property type="match status" value="1"/>
</dbReference>
<evidence type="ECO:0000256" key="10">
    <source>
        <dbReference type="ARBA" id="ARBA00023027"/>
    </source>
</evidence>
<feature type="active site" description="N6-AMP-lysine intermediate" evidence="14">
    <location>
        <position position="122"/>
    </location>
</feature>
<feature type="region of interest" description="Disordered" evidence="16">
    <location>
        <begin position="167"/>
        <end position="198"/>
    </location>
</feature>
<feature type="binding site" evidence="14">
    <location>
        <begin position="85"/>
        <end position="86"/>
    </location>
    <ligand>
        <name>NAD(+)</name>
        <dbReference type="ChEBI" id="CHEBI:57540"/>
    </ligand>
</feature>
<accession>A0A450UVQ3</accession>
<name>A0A450UVQ3_9GAMM</name>